<feature type="transmembrane region" description="Helical" evidence="6">
    <location>
        <begin position="531"/>
        <end position="551"/>
    </location>
</feature>
<feature type="transmembrane region" description="Helical" evidence="6">
    <location>
        <begin position="145"/>
        <end position="165"/>
    </location>
</feature>
<reference evidence="7 8" key="1">
    <citation type="journal article" date="2018" name="Front. Microbiol.">
        <title>Hydrolytic Capabilities as a Key to Environmental Success: Chitinolytic and Cellulolytic Acidobacteria From Acidic Sub-arctic Soils and Boreal Peatlands.</title>
        <authorList>
            <person name="Belova S.E."/>
            <person name="Ravin N.V."/>
            <person name="Pankratov T.A."/>
            <person name="Rakitin A.L."/>
            <person name="Ivanova A.A."/>
            <person name="Beletsky A.V."/>
            <person name="Mardanov A.V."/>
            <person name="Sinninghe Damste J.S."/>
            <person name="Dedysh S.N."/>
        </authorList>
    </citation>
    <scope>NUCLEOTIDE SEQUENCE [LARGE SCALE GENOMIC DNA]</scope>
    <source>
        <strain evidence="7 8">SBC82</strain>
    </source>
</reference>
<feature type="transmembrane region" description="Helical" evidence="6">
    <location>
        <begin position="111"/>
        <end position="133"/>
    </location>
</feature>
<organism evidence="7 8">
    <name type="scientific">Acidisarcina polymorpha</name>
    <dbReference type="NCBI Taxonomy" id="2211140"/>
    <lineage>
        <taxon>Bacteria</taxon>
        <taxon>Pseudomonadati</taxon>
        <taxon>Acidobacteriota</taxon>
        <taxon>Terriglobia</taxon>
        <taxon>Terriglobales</taxon>
        <taxon>Acidobacteriaceae</taxon>
        <taxon>Acidisarcina</taxon>
    </lineage>
</organism>
<feature type="transmembrane region" description="Helical" evidence="6">
    <location>
        <begin position="493"/>
        <end position="519"/>
    </location>
</feature>
<evidence type="ECO:0000256" key="6">
    <source>
        <dbReference type="SAM" id="Phobius"/>
    </source>
</evidence>
<keyword evidence="3 6" id="KW-0812">Transmembrane</keyword>
<dbReference type="Proteomes" id="UP000253606">
    <property type="component" value="Chromosome"/>
</dbReference>
<dbReference type="KEGG" id="abas:ACPOL_3214"/>
<evidence type="ECO:0000256" key="2">
    <source>
        <dbReference type="ARBA" id="ARBA00022475"/>
    </source>
</evidence>
<dbReference type="PIRSF" id="PIRSF006060">
    <property type="entry name" value="AA_transporter"/>
    <property type="match status" value="1"/>
</dbReference>
<dbReference type="RefSeq" id="WP_114207705.1">
    <property type="nucleotide sequence ID" value="NZ_CP030840.1"/>
</dbReference>
<dbReference type="PANTHER" id="PTHR42770">
    <property type="entry name" value="AMINO ACID TRANSPORTER-RELATED"/>
    <property type="match status" value="1"/>
</dbReference>
<gene>
    <name evidence="7" type="ORF">ACPOL_3214</name>
</gene>
<evidence type="ECO:0000313" key="8">
    <source>
        <dbReference type="Proteomes" id="UP000253606"/>
    </source>
</evidence>
<name>A0A2Z5G0F0_9BACT</name>
<feature type="transmembrane region" description="Helical" evidence="6">
    <location>
        <begin position="382"/>
        <end position="403"/>
    </location>
</feature>
<feature type="transmembrane region" description="Helical" evidence="6">
    <location>
        <begin position="177"/>
        <end position="197"/>
    </location>
</feature>
<sequence>MATNPTPEMRKSLGVTGLTMNAMALIAPGAFLWLTFYIQATTGSTAPSMWMGIVVALLLCLSTAICYAEMAKIYPGTGSSYYFAEQAFLNHHGAWRYARLSKFIVGWGSHLYYWIYPGVMVATMGILCGYVVGTLRPDLMSASNPGPLFMMLIAVVFSFLIAYIAHRGISGATSVNVVINFVQIAALIIFSVMALGYRLHHPPGSIAYQFDATKGEAYNYEFATTSATVNGATTETVVRDSSGTPQPKVDGAGKIVPYHISYPTTDDKGNFLTHPTPTSVIAVHSVAWAFIQATVAILILVGFESVTAMGGEAKNPKRDVPIAVVTSLLVQGAFCYLIEYFCANYFLNSGYTMQSATSSAAPIGDMMIMVGDALFGQGHGRAFMLIEAFTVFLALIGTTLSCMNTGARVTYAMGKDRELSGHLGALHSKNLTPHRAIWTLATISAIVGCVAVAVVFGDASAPTDATIQALPHGIFSSFGYFSHDRLAALPNTLLMVTLASNFGTFVLYMLSCITCMVAFHRHPKFNPILHLAIPLFGLFANLACMAFYLIGPFMGYGSKREPLYALGIAAVWAIYGGIYFLRSSRKTGRSTLIQERVTSNSSV</sequence>
<feature type="transmembrane region" description="Helical" evidence="6">
    <location>
        <begin position="12"/>
        <end position="36"/>
    </location>
</feature>
<evidence type="ECO:0000256" key="4">
    <source>
        <dbReference type="ARBA" id="ARBA00022989"/>
    </source>
</evidence>
<keyword evidence="2" id="KW-1003">Cell membrane</keyword>
<feature type="transmembrane region" description="Helical" evidence="6">
    <location>
        <begin position="48"/>
        <end position="68"/>
    </location>
</feature>
<evidence type="ECO:0000256" key="3">
    <source>
        <dbReference type="ARBA" id="ARBA00022692"/>
    </source>
</evidence>
<dbReference type="PANTHER" id="PTHR42770:SF7">
    <property type="entry name" value="MEMBRANE PROTEIN"/>
    <property type="match status" value="1"/>
</dbReference>
<feature type="transmembrane region" description="Helical" evidence="6">
    <location>
        <begin position="563"/>
        <end position="581"/>
    </location>
</feature>
<protein>
    <submittedName>
        <fullName evidence="7">Amino acid permease</fullName>
    </submittedName>
</protein>
<feature type="transmembrane region" description="Helical" evidence="6">
    <location>
        <begin position="281"/>
        <end position="301"/>
    </location>
</feature>
<accession>A0A2Z5G0F0</accession>
<dbReference type="AlphaFoldDB" id="A0A2Z5G0F0"/>
<dbReference type="GO" id="GO:0005886">
    <property type="term" value="C:plasma membrane"/>
    <property type="evidence" value="ECO:0007669"/>
    <property type="project" value="UniProtKB-SubCell"/>
</dbReference>
<dbReference type="Pfam" id="PF13520">
    <property type="entry name" value="AA_permease_2"/>
    <property type="match status" value="1"/>
</dbReference>
<keyword evidence="4 6" id="KW-1133">Transmembrane helix</keyword>
<evidence type="ECO:0000313" key="7">
    <source>
        <dbReference type="EMBL" id="AXC12509.1"/>
    </source>
</evidence>
<evidence type="ECO:0000256" key="5">
    <source>
        <dbReference type="ARBA" id="ARBA00023136"/>
    </source>
</evidence>
<keyword evidence="5 6" id="KW-0472">Membrane</keyword>
<keyword evidence="8" id="KW-1185">Reference proteome</keyword>
<feature type="transmembrane region" description="Helical" evidence="6">
    <location>
        <begin position="322"/>
        <end position="347"/>
    </location>
</feature>
<dbReference type="OrthoDB" id="178667at2"/>
<comment type="subcellular location">
    <subcellularLocation>
        <location evidence="1">Cell membrane</location>
        <topology evidence="1">Multi-pass membrane protein</topology>
    </subcellularLocation>
</comment>
<dbReference type="InterPro" id="IPR050367">
    <property type="entry name" value="APC_superfamily"/>
</dbReference>
<feature type="transmembrane region" description="Helical" evidence="6">
    <location>
        <begin position="436"/>
        <end position="456"/>
    </location>
</feature>
<dbReference type="EMBL" id="CP030840">
    <property type="protein sequence ID" value="AXC12509.1"/>
    <property type="molecule type" value="Genomic_DNA"/>
</dbReference>
<dbReference type="GO" id="GO:0022857">
    <property type="term" value="F:transmembrane transporter activity"/>
    <property type="evidence" value="ECO:0007669"/>
    <property type="project" value="InterPro"/>
</dbReference>
<proteinExistence type="predicted"/>
<evidence type="ECO:0000256" key="1">
    <source>
        <dbReference type="ARBA" id="ARBA00004651"/>
    </source>
</evidence>
<dbReference type="InterPro" id="IPR002293">
    <property type="entry name" value="AA/rel_permease1"/>
</dbReference>
<dbReference type="Gene3D" id="1.20.1740.10">
    <property type="entry name" value="Amino acid/polyamine transporter I"/>
    <property type="match status" value="1"/>
</dbReference>